<dbReference type="Proteomes" id="UP001500542">
    <property type="component" value="Unassembled WGS sequence"/>
</dbReference>
<feature type="domain" description="NAD(P)-binding" evidence="1">
    <location>
        <begin position="8"/>
        <end position="193"/>
    </location>
</feature>
<evidence type="ECO:0000313" key="2">
    <source>
        <dbReference type="EMBL" id="GAA0929930.1"/>
    </source>
</evidence>
<dbReference type="PANTHER" id="PTHR43355">
    <property type="entry name" value="FLAVIN REDUCTASE (NADPH)"/>
    <property type="match status" value="1"/>
</dbReference>
<dbReference type="InterPro" id="IPR051606">
    <property type="entry name" value="Polyketide_Oxido-like"/>
</dbReference>
<dbReference type="CDD" id="cd05244">
    <property type="entry name" value="BVR-B_like_SDR_a"/>
    <property type="match status" value="1"/>
</dbReference>
<sequence>MAKVTVFGAGGGTGRQIVEEARSAGHEVTAAVRDPAKVTLDGVRVVAADIRDAASVQAAVAGQDAVVSAVGAPGRRALGLYSEGGRSLVAAMESAGVDRLTAITSAGVRHDDPSFPLWYRLAARTLMREQYGDMARLEEIVRASNLEWTLVRPTRLVDEEPAGDYRVQDAATPKGGSQVSRAELARFIVGELDKREWIKATPTVAR</sequence>
<dbReference type="PANTHER" id="PTHR43355:SF2">
    <property type="entry name" value="FLAVIN REDUCTASE (NADPH)"/>
    <property type="match status" value="1"/>
</dbReference>
<gene>
    <name evidence="2" type="ORF">GCM10009554_12640</name>
</gene>
<dbReference type="EMBL" id="BAAAHK010000003">
    <property type="protein sequence ID" value="GAA0929930.1"/>
    <property type="molecule type" value="Genomic_DNA"/>
</dbReference>
<dbReference type="RefSeq" id="WP_343965758.1">
    <property type="nucleotide sequence ID" value="NZ_BAAAHK010000003.1"/>
</dbReference>
<organism evidence="2 3">
    <name type="scientific">Kribbella koreensis</name>
    <dbReference type="NCBI Taxonomy" id="57909"/>
    <lineage>
        <taxon>Bacteria</taxon>
        <taxon>Bacillati</taxon>
        <taxon>Actinomycetota</taxon>
        <taxon>Actinomycetes</taxon>
        <taxon>Propionibacteriales</taxon>
        <taxon>Kribbellaceae</taxon>
        <taxon>Kribbella</taxon>
    </lineage>
</organism>
<dbReference type="InterPro" id="IPR016040">
    <property type="entry name" value="NAD(P)-bd_dom"/>
</dbReference>
<proteinExistence type="predicted"/>
<evidence type="ECO:0000259" key="1">
    <source>
        <dbReference type="Pfam" id="PF13460"/>
    </source>
</evidence>
<dbReference type="SUPFAM" id="SSF51735">
    <property type="entry name" value="NAD(P)-binding Rossmann-fold domains"/>
    <property type="match status" value="1"/>
</dbReference>
<protein>
    <submittedName>
        <fullName evidence="2">NAD(P)H-binding protein</fullName>
    </submittedName>
</protein>
<dbReference type="InterPro" id="IPR036291">
    <property type="entry name" value="NAD(P)-bd_dom_sf"/>
</dbReference>
<accession>A0ABN1PLD2</accession>
<name>A0ABN1PLD2_9ACTN</name>
<evidence type="ECO:0000313" key="3">
    <source>
        <dbReference type="Proteomes" id="UP001500542"/>
    </source>
</evidence>
<reference evidence="2 3" key="1">
    <citation type="journal article" date="2019" name="Int. J. Syst. Evol. Microbiol.">
        <title>The Global Catalogue of Microorganisms (GCM) 10K type strain sequencing project: providing services to taxonomists for standard genome sequencing and annotation.</title>
        <authorList>
            <consortium name="The Broad Institute Genomics Platform"/>
            <consortium name="The Broad Institute Genome Sequencing Center for Infectious Disease"/>
            <person name="Wu L."/>
            <person name="Ma J."/>
        </authorList>
    </citation>
    <scope>NUCLEOTIDE SEQUENCE [LARGE SCALE GENOMIC DNA]</scope>
    <source>
        <strain evidence="2 3">JCM 10977</strain>
    </source>
</reference>
<dbReference type="Gene3D" id="3.40.50.720">
    <property type="entry name" value="NAD(P)-binding Rossmann-like Domain"/>
    <property type="match status" value="1"/>
</dbReference>
<dbReference type="Pfam" id="PF13460">
    <property type="entry name" value="NAD_binding_10"/>
    <property type="match status" value="1"/>
</dbReference>
<keyword evidence="3" id="KW-1185">Reference proteome</keyword>
<comment type="caution">
    <text evidence="2">The sequence shown here is derived from an EMBL/GenBank/DDBJ whole genome shotgun (WGS) entry which is preliminary data.</text>
</comment>